<gene>
    <name evidence="3" type="ORF">ACFQH9_04255</name>
</gene>
<organism evidence="3 4">
    <name type="scientific">Pseudonocardia lutea</name>
    <dbReference type="NCBI Taxonomy" id="2172015"/>
    <lineage>
        <taxon>Bacteria</taxon>
        <taxon>Bacillati</taxon>
        <taxon>Actinomycetota</taxon>
        <taxon>Actinomycetes</taxon>
        <taxon>Pseudonocardiales</taxon>
        <taxon>Pseudonocardiaceae</taxon>
        <taxon>Pseudonocardia</taxon>
    </lineage>
</organism>
<comment type="caution">
    <text evidence="3">The sequence shown here is derived from an EMBL/GenBank/DDBJ whole genome shotgun (WGS) entry which is preliminary data.</text>
</comment>
<dbReference type="RefSeq" id="WP_379564548.1">
    <property type="nucleotide sequence ID" value="NZ_JBHSQK010000007.1"/>
</dbReference>
<evidence type="ECO:0000256" key="1">
    <source>
        <dbReference type="ARBA" id="ARBA00023002"/>
    </source>
</evidence>
<evidence type="ECO:0000259" key="2">
    <source>
        <dbReference type="Pfam" id="PF00248"/>
    </source>
</evidence>
<evidence type="ECO:0000313" key="3">
    <source>
        <dbReference type="EMBL" id="MFC5947486.1"/>
    </source>
</evidence>
<dbReference type="PANTHER" id="PTHR43625">
    <property type="entry name" value="AFLATOXIN B1 ALDEHYDE REDUCTASE"/>
    <property type="match status" value="1"/>
</dbReference>
<dbReference type="PANTHER" id="PTHR43625:SF40">
    <property type="entry name" value="ALDO-KETO REDUCTASE YAKC [NADP(+)]"/>
    <property type="match status" value="1"/>
</dbReference>
<dbReference type="InterPro" id="IPR023210">
    <property type="entry name" value="NADP_OxRdtase_dom"/>
</dbReference>
<keyword evidence="1" id="KW-0560">Oxidoreductase</keyword>
<keyword evidence="4" id="KW-1185">Reference proteome</keyword>
<dbReference type="InterPro" id="IPR050791">
    <property type="entry name" value="Aldo-Keto_reductase"/>
</dbReference>
<dbReference type="InterPro" id="IPR036812">
    <property type="entry name" value="NAD(P)_OxRdtase_dom_sf"/>
</dbReference>
<feature type="domain" description="NADP-dependent oxidoreductase" evidence="2">
    <location>
        <begin position="3"/>
        <end position="284"/>
    </location>
</feature>
<dbReference type="Pfam" id="PF00248">
    <property type="entry name" value="Aldo_ket_red"/>
    <property type="match status" value="1"/>
</dbReference>
<proteinExistence type="predicted"/>
<name>A0ABW1I497_9PSEU</name>
<protein>
    <submittedName>
        <fullName evidence="3">Aldo/keto reductase</fullName>
    </submittedName>
</protein>
<reference evidence="4" key="1">
    <citation type="journal article" date="2019" name="Int. J. Syst. Evol. Microbiol.">
        <title>The Global Catalogue of Microorganisms (GCM) 10K type strain sequencing project: providing services to taxonomists for standard genome sequencing and annotation.</title>
        <authorList>
            <consortium name="The Broad Institute Genomics Platform"/>
            <consortium name="The Broad Institute Genome Sequencing Center for Infectious Disease"/>
            <person name="Wu L."/>
            <person name="Ma J."/>
        </authorList>
    </citation>
    <scope>NUCLEOTIDE SEQUENCE [LARGE SCALE GENOMIC DNA]</scope>
    <source>
        <strain evidence="4">CGMCC 4.7397</strain>
    </source>
</reference>
<dbReference type="EMBL" id="JBHSQK010000007">
    <property type="protein sequence ID" value="MFC5947486.1"/>
    <property type="molecule type" value="Genomic_DNA"/>
</dbReference>
<evidence type="ECO:0000313" key="4">
    <source>
        <dbReference type="Proteomes" id="UP001596119"/>
    </source>
</evidence>
<dbReference type="Proteomes" id="UP001596119">
    <property type="component" value="Unassembled WGS sequence"/>
</dbReference>
<dbReference type="Gene3D" id="3.20.20.100">
    <property type="entry name" value="NADP-dependent oxidoreductase domain"/>
    <property type="match status" value="1"/>
</dbReference>
<sequence length="306" mass="32701">MGMSGAYGHTDDDKSVRTIHAYLDAGGTLLDTGDFYAAGHNELLVGRALRERSRDDAVLSVKFGELLTPAGMPAGVKDARPAAVRNFLTYSLQRLGTDHVDIYRPARLDPQVPIEDTIGAITELVEQGYVRHIGLSEVDSDTIRRAAAAAPISDLQIEYSLLSRDIEDDVLPVCRELGIGITAYGVLAKGLIGGSGATGGALSMMPRFQPGNREHNDALVSALAEIAEAKHATLAQVAIAWVAAQGDDIVPIIGSRRPWQIETMIASTAVTLDREDLVRIDELIPKGAAKGTRYPEQHMPDLGGEG</sequence>
<accession>A0ABW1I497</accession>
<dbReference type="SUPFAM" id="SSF51430">
    <property type="entry name" value="NAD(P)-linked oxidoreductase"/>
    <property type="match status" value="1"/>
</dbReference>